<proteinExistence type="predicted"/>
<keyword evidence="2" id="KW-1185">Reference proteome</keyword>
<accession>A0ACC0HYX8</accession>
<name>A0ACC0HYX8_9ERIC</name>
<sequence length="316" mass="36207">MASQNPMFVLDGLYCEEEHFEEDWEEGSDKCDENVKGHLGLLEHDLYWEDDELVSLISKEKETLLVGKSDLNSDGSLMVSRREAIEWMLRVIVHYAAKVEETQVPLLLDLQVEESKYVFEAKTIQRMELLVLSTLEWKMKPVTPLSFIDHIARRIGLKTHLNLEFLWRCERLLLSVITESSFSCYLPSVLAAATMLHVIKEFEPCNVLDCQNELMDALKIDRDKVDDLYKIILELCGNQGQIQCQTHMRKYRSISNSPNGVIDAYFSCDTSNDSWAVASSVSSSPEPLFKRRRAHDQQMRLAPLKHMSVGVVGSPH</sequence>
<evidence type="ECO:0000313" key="1">
    <source>
        <dbReference type="EMBL" id="KAI8018245.1"/>
    </source>
</evidence>
<protein>
    <submittedName>
        <fullName evidence="1">Cyclin-D3-2</fullName>
    </submittedName>
</protein>
<organism evidence="1 2">
    <name type="scientific">Camellia lanceoleosa</name>
    <dbReference type="NCBI Taxonomy" id="1840588"/>
    <lineage>
        <taxon>Eukaryota</taxon>
        <taxon>Viridiplantae</taxon>
        <taxon>Streptophyta</taxon>
        <taxon>Embryophyta</taxon>
        <taxon>Tracheophyta</taxon>
        <taxon>Spermatophyta</taxon>
        <taxon>Magnoliopsida</taxon>
        <taxon>eudicotyledons</taxon>
        <taxon>Gunneridae</taxon>
        <taxon>Pentapetalae</taxon>
        <taxon>asterids</taxon>
        <taxon>Ericales</taxon>
        <taxon>Theaceae</taxon>
        <taxon>Camellia</taxon>
    </lineage>
</organism>
<dbReference type="Proteomes" id="UP001060215">
    <property type="component" value="Chromosome 2"/>
</dbReference>
<reference evidence="1 2" key="1">
    <citation type="journal article" date="2022" name="Plant J.">
        <title>Chromosome-level genome of Camellia lanceoleosa provides a valuable resource for understanding genome evolution and self-incompatibility.</title>
        <authorList>
            <person name="Gong W."/>
            <person name="Xiao S."/>
            <person name="Wang L."/>
            <person name="Liao Z."/>
            <person name="Chang Y."/>
            <person name="Mo W."/>
            <person name="Hu G."/>
            <person name="Li W."/>
            <person name="Zhao G."/>
            <person name="Zhu H."/>
            <person name="Hu X."/>
            <person name="Ji K."/>
            <person name="Xiang X."/>
            <person name="Song Q."/>
            <person name="Yuan D."/>
            <person name="Jin S."/>
            <person name="Zhang L."/>
        </authorList>
    </citation>
    <scope>NUCLEOTIDE SEQUENCE [LARGE SCALE GENOMIC DNA]</scope>
    <source>
        <strain evidence="1">SQ_2022a</strain>
    </source>
</reference>
<comment type="caution">
    <text evidence="1">The sequence shown here is derived from an EMBL/GenBank/DDBJ whole genome shotgun (WGS) entry which is preliminary data.</text>
</comment>
<gene>
    <name evidence="1" type="ORF">LOK49_LG04G00940</name>
</gene>
<dbReference type="EMBL" id="CM045759">
    <property type="protein sequence ID" value="KAI8018245.1"/>
    <property type="molecule type" value="Genomic_DNA"/>
</dbReference>
<evidence type="ECO:0000313" key="2">
    <source>
        <dbReference type="Proteomes" id="UP001060215"/>
    </source>
</evidence>